<evidence type="ECO:0000313" key="1">
    <source>
        <dbReference type="EMBL" id="DAF58117.1"/>
    </source>
</evidence>
<dbReference type="Gene3D" id="1.10.10.60">
    <property type="entry name" value="Homeodomain-like"/>
    <property type="match status" value="1"/>
</dbReference>
<sequence>MWLRYRLDGLLERETDMDALVTSVLRLNEQGLSVAGIARRLKISEQKTRKILITAGAWSSPLSLKIAKMREGGKSIDEIAESLGMTRNAVLSYTPYDRGMQGAEYPSVNALRIRSCRAKKKEKWDG</sequence>
<organism evidence="1">
    <name type="scientific">Caudovirales sp. ctyaR3</name>
    <dbReference type="NCBI Taxonomy" id="2827640"/>
    <lineage>
        <taxon>Viruses</taxon>
        <taxon>Duplodnaviria</taxon>
        <taxon>Heunggongvirae</taxon>
        <taxon>Uroviricota</taxon>
        <taxon>Caudoviricetes</taxon>
    </lineage>
</organism>
<name>A0A8S5T447_9CAUD</name>
<accession>A0A8S5T447</accession>
<proteinExistence type="predicted"/>
<dbReference type="EMBL" id="BK032746">
    <property type="protein sequence ID" value="DAF58117.1"/>
    <property type="molecule type" value="Genomic_DNA"/>
</dbReference>
<protein>
    <submittedName>
        <fullName evidence="1">Uncharacterized protein</fullName>
    </submittedName>
</protein>
<reference evidence="1" key="1">
    <citation type="journal article" date="2021" name="Proc. Natl. Acad. Sci. U.S.A.">
        <title>A Catalog of Tens of Thousands of Viruses from Human Metagenomes Reveals Hidden Associations with Chronic Diseases.</title>
        <authorList>
            <person name="Tisza M.J."/>
            <person name="Buck C.B."/>
        </authorList>
    </citation>
    <scope>NUCLEOTIDE SEQUENCE</scope>
    <source>
        <strain evidence="1">CtyaR3</strain>
    </source>
</reference>